<dbReference type="KEGG" id="nsh:GXM_10360"/>
<feature type="region of interest" description="Disordered" evidence="1">
    <location>
        <begin position="349"/>
        <end position="405"/>
    </location>
</feature>
<protein>
    <submittedName>
        <fullName evidence="3">DNA primase</fullName>
    </submittedName>
</protein>
<dbReference type="Proteomes" id="UP000326678">
    <property type="component" value="Chromosome pGXM02"/>
</dbReference>
<evidence type="ECO:0000313" key="4">
    <source>
        <dbReference type="Proteomes" id="UP000326678"/>
    </source>
</evidence>
<organism evidence="3 4">
    <name type="scientific">Nostoc sphaeroides CCNUC1</name>
    <dbReference type="NCBI Taxonomy" id="2653204"/>
    <lineage>
        <taxon>Bacteria</taxon>
        <taxon>Bacillati</taxon>
        <taxon>Cyanobacteriota</taxon>
        <taxon>Cyanophyceae</taxon>
        <taxon>Nostocales</taxon>
        <taxon>Nostocaceae</taxon>
        <taxon>Nostoc</taxon>
    </lineage>
</organism>
<accession>A0A5P8WIF5</accession>
<dbReference type="RefSeq" id="WP_152592793.1">
    <property type="nucleotide sequence ID" value="NZ_CP045229.1"/>
</dbReference>
<proteinExistence type="predicted"/>
<feature type="domain" description="DUF3854" evidence="2">
    <location>
        <begin position="170"/>
        <end position="294"/>
    </location>
</feature>
<evidence type="ECO:0000256" key="1">
    <source>
        <dbReference type="SAM" id="MobiDB-lite"/>
    </source>
</evidence>
<dbReference type="AlphaFoldDB" id="A0A5P8WIF5"/>
<dbReference type="EMBL" id="CP045229">
    <property type="protein sequence ID" value="QFS52605.1"/>
    <property type="molecule type" value="Genomic_DNA"/>
</dbReference>
<evidence type="ECO:0000313" key="3">
    <source>
        <dbReference type="EMBL" id="QFS52605.1"/>
    </source>
</evidence>
<dbReference type="PANTHER" id="PTHR34985">
    <property type="entry name" value="SLR0554 PROTEIN"/>
    <property type="match status" value="1"/>
</dbReference>
<keyword evidence="4" id="KW-1185">Reference proteome</keyword>
<feature type="compositionally biased region" description="Pro residues" evidence="1">
    <location>
        <begin position="396"/>
        <end position="405"/>
    </location>
</feature>
<dbReference type="Pfam" id="PF12965">
    <property type="entry name" value="DUF3854"/>
    <property type="match status" value="1"/>
</dbReference>
<feature type="compositionally biased region" description="Pro residues" evidence="1">
    <location>
        <begin position="356"/>
        <end position="374"/>
    </location>
</feature>
<gene>
    <name evidence="3" type="ORF">GXM_10360</name>
</gene>
<dbReference type="PANTHER" id="PTHR34985:SF1">
    <property type="entry name" value="SLR0554 PROTEIN"/>
    <property type="match status" value="1"/>
</dbReference>
<dbReference type="InterPro" id="IPR024385">
    <property type="entry name" value="DUF3854"/>
</dbReference>
<reference evidence="3 4" key="1">
    <citation type="submission" date="2019-10" db="EMBL/GenBank/DDBJ databases">
        <title>Genomic and transcriptomic insights into the perfect genentic adaptation of a filamentous nitrogen-fixing cyanobacterium to rice fields.</title>
        <authorList>
            <person name="Chen Z."/>
        </authorList>
    </citation>
    <scope>NUCLEOTIDE SEQUENCE [LARGE SCALE GENOMIC DNA]</scope>
    <source>
        <strain evidence="3">CCNUC1</strain>
    </source>
</reference>
<feature type="region of interest" description="Disordered" evidence="1">
    <location>
        <begin position="894"/>
        <end position="915"/>
    </location>
</feature>
<sequence length="915" mass="102949">MDEFINSRPNNIEHKHWYELVVNSAIHPLIVSANFKSLYYDSIEQCHESWEYLMYSDQIERKNAGRLTDKTLQVYAYLDSTDGWWCNGGVDPRTFLDLQPGDKPKIKLWGCYKPDSPRPDAQKPGKFIKYEHPYKDELSIFLLEVPKDIAEFIYSKAGVNPSHSDRQSGFWFSVWKHNIPVTIVEGAKKAASILTQGDAAIGLPGVNAAYRSKDDQGNPIESQLRSEIAMFATNGREITICFDHDSKTKTQVNVGKALIKTSQLLVNHGAVVKIITLPGPEKGVDDLIAALGADAYQKVKALAVSFEDWQQNNPLPDLRQFIFLKNGQELKLKSVAGVGSVGRSEILLTPTTSATPPTPPTPPTPLTLPTPPTLPESLTTSDESRCPEASLTPLRPLSPLPPLPPLPPLSRTHPLYAAIKSIQIQQALLTQQTEEKIAPFPQTNSQTNHRVIIPEAPQSQVSSPSEQSSTQNSQNTESISVDELDQLEELDVLKRRRRQSEIISDTIEDNKTFVEKPSRANNDSLSADNIPTDSSWANIKQVTVYKQTIPRRFLDAKQNQDIAFAARELVKTYGVEQDDGSTVYRADTFLIKKNQSTYSIHRRQVTNLDNPIMEFEASQYHINITQKPQDKFLPIERQEFLMVADTLKQGKELPDVDEDPRKIANTLSSLSPDGTHKILESFKSLEVFKILTNTLETFNSHDLELGNYRITYTSNDENSGDIKLFKTEHNGTTRVAVHLELSRTDEQMNHQVHSMAITSLEIDKLKLLATKLQIPTINSAANAHATRDMTLPLHPALAEVWNLLESSLRWTSGANQGNEGLRERFQKDPNAQLTLGEQSQLYFKFLIQTKEEIILNGKTDIVLPPLSQITEDLKLLREQSINNFYSPRINLNVETQKPTQKEPRNPEPQLNNLEV</sequence>
<name>A0A5P8WIF5_9NOSO</name>
<evidence type="ECO:0000259" key="2">
    <source>
        <dbReference type="Pfam" id="PF12965"/>
    </source>
</evidence>
<feature type="compositionally biased region" description="Low complexity" evidence="1">
    <location>
        <begin position="457"/>
        <end position="479"/>
    </location>
</feature>
<feature type="region of interest" description="Disordered" evidence="1">
    <location>
        <begin position="456"/>
        <end position="482"/>
    </location>
</feature>